<evidence type="ECO:0000313" key="14">
    <source>
        <dbReference type="Proteomes" id="UP001629274"/>
    </source>
</evidence>
<keyword evidence="4" id="KW-1134">Transmembrane beta strand</keyword>
<evidence type="ECO:0000256" key="5">
    <source>
        <dbReference type="ARBA" id="ARBA00022692"/>
    </source>
</evidence>
<evidence type="ECO:0000256" key="1">
    <source>
        <dbReference type="ARBA" id="ARBA00004571"/>
    </source>
</evidence>
<dbReference type="Gene3D" id="2.40.160.10">
    <property type="entry name" value="Porin"/>
    <property type="match status" value="1"/>
</dbReference>
<comment type="subunit">
    <text evidence="2">Homotrimer.</text>
</comment>
<keyword evidence="6 11" id="KW-0732">Signal</keyword>
<dbReference type="SUPFAM" id="SSF56935">
    <property type="entry name" value="Porins"/>
    <property type="match status" value="1"/>
</dbReference>
<evidence type="ECO:0000313" key="13">
    <source>
        <dbReference type="EMBL" id="MFM0239867.1"/>
    </source>
</evidence>
<comment type="caution">
    <text evidence="13">The sequence shown here is derived from an EMBL/GenBank/DDBJ whole genome shotgun (WGS) entry which is preliminary data.</text>
</comment>
<organism evidence="13 14">
    <name type="scientific">Paraburkholderia phytofirmans</name>
    <dbReference type="NCBI Taxonomy" id="261302"/>
    <lineage>
        <taxon>Bacteria</taxon>
        <taxon>Pseudomonadati</taxon>
        <taxon>Pseudomonadota</taxon>
        <taxon>Betaproteobacteria</taxon>
        <taxon>Burkholderiales</taxon>
        <taxon>Burkholderiaceae</taxon>
        <taxon>Paraburkholderia</taxon>
    </lineage>
</organism>
<dbReference type="PRINTS" id="PR00184">
    <property type="entry name" value="NEISSPPORIN"/>
</dbReference>
<evidence type="ECO:0000256" key="6">
    <source>
        <dbReference type="ARBA" id="ARBA00022729"/>
    </source>
</evidence>
<gene>
    <name evidence="13" type="ORF">PQR03_17210</name>
</gene>
<feature type="signal peptide" evidence="11">
    <location>
        <begin position="1"/>
        <end position="21"/>
    </location>
</feature>
<sequence>MRKFTIAASALAGIAALPAHAQTSVVLYGLIDQGFAYTSNVQTGRTAGALKGKQQFALSDGAAGIGGSRWGVKGAEELGGGYQAIFTLENGFNINTGGLAQGGLMFGRQAFVGLAAPVGRLTFGRQYSIVADMLAPFSEAGEIPGHMGANPGDFDDLGHSFRLNNTIKFRSTDFHGVTVGGMYSVGGLAGAPGRNQIWSLAATYAMGPFSAGVGYTNARDPNLSYFGTNGNAGGSNTDNMGTIGTTATSVQTNPIYSGFASANTMQLLIAGTKYRFGGLTVGGTYTHASYDGLGDTTAGPNPAKYSGTAIINNGEVNVSYAFTPALSVNASYGYTHKASIGSFGEATYNQGTLAASYLLSKRTELYAFAIYQKASGTDSLGQPAVASITQLTASSNNKQLLVRVGIVHTF</sequence>
<evidence type="ECO:0000256" key="10">
    <source>
        <dbReference type="ARBA" id="ARBA00023237"/>
    </source>
</evidence>
<accession>A0ABW9BHJ1</accession>
<proteinExistence type="predicted"/>
<dbReference type="InterPro" id="IPR033900">
    <property type="entry name" value="Gram_neg_porin_domain"/>
</dbReference>
<dbReference type="EMBL" id="JAQQDR010000006">
    <property type="protein sequence ID" value="MFM0239867.1"/>
    <property type="molecule type" value="Genomic_DNA"/>
</dbReference>
<dbReference type="RefSeq" id="WP_408262432.1">
    <property type="nucleotide sequence ID" value="NZ_JAQQCK010000006.1"/>
</dbReference>
<name>A0ABW9BHJ1_9BURK</name>
<evidence type="ECO:0000256" key="9">
    <source>
        <dbReference type="ARBA" id="ARBA00023136"/>
    </source>
</evidence>
<dbReference type="CDD" id="cd00342">
    <property type="entry name" value="gram_neg_porins"/>
    <property type="match status" value="1"/>
</dbReference>
<evidence type="ECO:0000259" key="12">
    <source>
        <dbReference type="Pfam" id="PF13609"/>
    </source>
</evidence>
<feature type="chain" id="PRO_5045381313" evidence="11">
    <location>
        <begin position="22"/>
        <end position="410"/>
    </location>
</feature>
<dbReference type="PANTHER" id="PTHR34501">
    <property type="entry name" value="PROTEIN YDDL-RELATED"/>
    <property type="match status" value="1"/>
</dbReference>
<comment type="subcellular location">
    <subcellularLocation>
        <location evidence="1">Cell outer membrane</location>
        <topology evidence="1">Multi-pass membrane protein</topology>
    </subcellularLocation>
</comment>
<dbReference type="Proteomes" id="UP001629274">
    <property type="component" value="Unassembled WGS sequence"/>
</dbReference>
<dbReference type="InterPro" id="IPR050298">
    <property type="entry name" value="Gram-neg_bact_OMP"/>
</dbReference>
<evidence type="ECO:0000256" key="2">
    <source>
        <dbReference type="ARBA" id="ARBA00011233"/>
    </source>
</evidence>
<keyword evidence="10" id="KW-0998">Cell outer membrane</keyword>
<dbReference type="Pfam" id="PF13609">
    <property type="entry name" value="Porin_4"/>
    <property type="match status" value="1"/>
</dbReference>
<evidence type="ECO:0000256" key="7">
    <source>
        <dbReference type="ARBA" id="ARBA00023065"/>
    </source>
</evidence>
<keyword evidence="8" id="KW-0626">Porin</keyword>
<evidence type="ECO:0000256" key="3">
    <source>
        <dbReference type="ARBA" id="ARBA00022448"/>
    </source>
</evidence>
<dbReference type="PANTHER" id="PTHR34501:SF9">
    <property type="entry name" value="MAJOR OUTER MEMBRANE PROTEIN P.IA"/>
    <property type="match status" value="1"/>
</dbReference>
<evidence type="ECO:0000256" key="8">
    <source>
        <dbReference type="ARBA" id="ARBA00023114"/>
    </source>
</evidence>
<evidence type="ECO:0000256" key="11">
    <source>
        <dbReference type="SAM" id="SignalP"/>
    </source>
</evidence>
<keyword evidence="5" id="KW-0812">Transmembrane</keyword>
<dbReference type="InterPro" id="IPR002299">
    <property type="entry name" value="Porin_Neis"/>
</dbReference>
<protein>
    <submittedName>
        <fullName evidence="13">Porin</fullName>
    </submittedName>
</protein>
<keyword evidence="7" id="KW-0406">Ion transport</keyword>
<keyword evidence="3" id="KW-0813">Transport</keyword>
<feature type="domain" description="Porin" evidence="12">
    <location>
        <begin position="7"/>
        <end position="375"/>
    </location>
</feature>
<dbReference type="InterPro" id="IPR023614">
    <property type="entry name" value="Porin_dom_sf"/>
</dbReference>
<keyword evidence="9" id="KW-0472">Membrane</keyword>
<keyword evidence="14" id="KW-1185">Reference proteome</keyword>
<reference evidence="13 14" key="1">
    <citation type="journal article" date="2024" name="Chem. Sci.">
        <title>Discovery of megapolipeptins by genome mining of a Burkholderiales bacteria collection.</title>
        <authorList>
            <person name="Paulo B.S."/>
            <person name="Recchia M.J.J."/>
            <person name="Lee S."/>
            <person name="Fergusson C.H."/>
            <person name="Romanowski S.B."/>
            <person name="Hernandez A."/>
            <person name="Krull N."/>
            <person name="Liu D.Y."/>
            <person name="Cavanagh H."/>
            <person name="Bos A."/>
            <person name="Gray C.A."/>
            <person name="Murphy B.T."/>
            <person name="Linington R.G."/>
            <person name="Eustaquio A.S."/>
        </authorList>
    </citation>
    <scope>NUCLEOTIDE SEQUENCE [LARGE SCALE GENOMIC DNA]</scope>
    <source>
        <strain evidence="13 14">RL17-351-BIE-A</strain>
    </source>
</reference>
<evidence type="ECO:0000256" key="4">
    <source>
        <dbReference type="ARBA" id="ARBA00022452"/>
    </source>
</evidence>